<proteinExistence type="inferred from homology"/>
<dbReference type="Gene3D" id="3.90.190.10">
    <property type="entry name" value="Protein tyrosine phosphatase superfamily"/>
    <property type="match status" value="1"/>
</dbReference>
<keyword evidence="3" id="KW-0378">Hydrolase</keyword>
<evidence type="ECO:0000256" key="3">
    <source>
        <dbReference type="ARBA" id="ARBA00022801"/>
    </source>
</evidence>
<comment type="similarity">
    <text evidence="1">Belongs to the protein-tyrosine phosphatase family. Non-receptor class dual specificity subfamily.</text>
</comment>
<dbReference type="Pfam" id="PF00782">
    <property type="entry name" value="DSPc"/>
    <property type="match status" value="1"/>
</dbReference>
<dbReference type="EMBL" id="ML977708">
    <property type="protein sequence ID" value="KAF1993393.1"/>
    <property type="molecule type" value="Genomic_DNA"/>
</dbReference>
<evidence type="ECO:0000259" key="5">
    <source>
        <dbReference type="PROSITE" id="PS50054"/>
    </source>
</evidence>
<evidence type="ECO:0000256" key="2">
    <source>
        <dbReference type="ARBA" id="ARBA00013064"/>
    </source>
</evidence>
<dbReference type="InterPro" id="IPR000387">
    <property type="entry name" value="Tyr_Pase_dom"/>
</dbReference>
<evidence type="ECO:0000313" key="8">
    <source>
        <dbReference type="Proteomes" id="UP000799779"/>
    </source>
</evidence>
<evidence type="ECO:0000313" key="7">
    <source>
        <dbReference type="EMBL" id="KAF1993393.1"/>
    </source>
</evidence>
<dbReference type="InterPro" id="IPR016130">
    <property type="entry name" value="Tyr_Pase_AS"/>
</dbReference>
<feature type="domain" description="Tyrosine specific protein phosphatases" evidence="6">
    <location>
        <begin position="75"/>
        <end position="131"/>
    </location>
</feature>
<accession>A0A6A5VV39</accession>
<dbReference type="InterPro" id="IPR000340">
    <property type="entry name" value="Dual-sp_phosphatase_cat-dom"/>
</dbReference>
<dbReference type="GO" id="GO:0017017">
    <property type="term" value="F:MAP kinase tyrosine/serine/threonine phosphatase activity"/>
    <property type="evidence" value="ECO:0007669"/>
    <property type="project" value="TreeGrafter"/>
</dbReference>
<reference evidence="7" key="1">
    <citation type="journal article" date="2020" name="Stud. Mycol.">
        <title>101 Dothideomycetes genomes: a test case for predicting lifestyles and emergence of pathogens.</title>
        <authorList>
            <person name="Haridas S."/>
            <person name="Albert R."/>
            <person name="Binder M."/>
            <person name="Bloem J."/>
            <person name="Labutti K."/>
            <person name="Salamov A."/>
            <person name="Andreopoulos B."/>
            <person name="Baker S."/>
            <person name="Barry K."/>
            <person name="Bills G."/>
            <person name="Bluhm B."/>
            <person name="Cannon C."/>
            <person name="Castanera R."/>
            <person name="Culley D."/>
            <person name="Daum C."/>
            <person name="Ezra D."/>
            <person name="Gonzalez J."/>
            <person name="Henrissat B."/>
            <person name="Kuo A."/>
            <person name="Liang C."/>
            <person name="Lipzen A."/>
            <person name="Lutzoni F."/>
            <person name="Magnuson J."/>
            <person name="Mondo S."/>
            <person name="Nolan M."/>
            <person name="Ohm R."/>
            <person name="Pangilinan J."/>
            <person name="Park H.-J."/>
            <person name="Ramirez L."/>
            <person name="Alfaro M."/>
            <person name="Sun H."/>
            <person name="Tritt A."/>
            <person name="Yoshinaga Y."/>
            <person name="Zwiers L.-H."/>
            <person name="Turgeon B."/>
            <person name="Goodwin S."/>
            <person name="Spatafora J."/>
            <person name="Crous P."/>
            <person name="Grigoriev I."/>
        </authorList>
    </citation>
    <scope>NUCLEOTIDE SEQUENCE</scope>
    <source>
        <strain evidence="7">CBS 123094</strain>
    </source>
</reference>
<dbReference type="PROSITE" id="PS50056">
    <property type="entry name" value="TYR_PHOSPHATASE_2"/>
    <property type="match status" value="1"/>
</dbReference>
<name>A0A6A5VV39_9PLEO</name>
<protein>
    <recommendedName>
        <fullName evidence="2">protein-tyrosine-phosphatase</fullName>
        <ecNumber evidence="2">3.1.3.48</ecNumber>
    </recommendedName>
</protein>
<dbReference type="PANTHER" id="PTHR10159:SF519">
    <property type="entry name" value="DUAL SPECIFICITY PROTEIN PHOSPHATASE MPK3"/>
    <property type="match status" value="1"/>
</dbReference>
<evidence type="ECO:0000256" key="1">
    <source>
        <dbReference type="ARBA" id="ARBA00008601"/>
    </source>
</evidence>
<gene>
    <name evidence="7" type="ORF">P154DRAFT_527807</name>
</gene>
<keyword evidence="8" id="KW-1185">Reference proteome</keyword>
<dbReference type="PROSITE" id="PS50054">
    <property type="entry name" value="TYR_PHOSPHATASE_DUAL"/>
    <property type="match status" value="1"/>
</dbReference>
<dbReference type="GO" id="GO:0033550">
    <property type="term" value="F:MAP kinase tyrosine phosphatase activity"/>
    <property type="evidence" value="ECO:0007669"/>
    <property type="project" value="TreeGrafter"/>
</dbReference>
<sequence>MPNPSITKITGQLYLGDSTSSRDPKILGEHNITAVVSLSGGQWVHWRQPWYKKIIPEGNHLFRKCEDSMTQDLLPELADICEFIKQRLDSGSVLVHCDRGVSRSATAVIAYLMQTYQYDLATALAFVGEKRKIKPNDNFKEQLEVWGAVGGNVWAAPGVPKAEYAVYLAKRTKRLQEAGLTGNEPIGITSL</sequence>
<dbReference type="CDD" id="cd14498">
    <property type="entry name" value="DSP"/>
    <property type="match status" value="1"/>
</dbReference>
<dbReference type="PROSITE" id="PS00383">
    <property type="entry name" value="TYR_PHOSPHATASE_1"/>
    <property type="match status" value="1"/>
</dbReference>
<dbReference type="AlphaFoldDB" id="A0A6A5VV39"/>
<dbReference type="OrthoDB" id="10252009at2759"/>
<dbReference type="Proteomes" id="UP000799779">
    <property type="component" value="Unassembled WGS sequence"/>
</dbReference>
<keyword evidence="4" id="KW-0904">Protein phosphatase</keyword>
<evidence type="ECO:0000256" key="4">
    <source>
        <dbReference type="ARBA" id="ARBA00022912"/>
    </source>
</evidence>
<dbReference type="InterPro" id="IPR029021">
    <property type="entry name" value="Prot-tyrosine_phosphatase-like"/>
</dbReference>
<dbReference type="GO" id="GO:0043409">
    <property type="term" value="P:negative regulation of MAPK cascade"/>
    <property type="evidence" value="ECO:0007669"/>
    <property type="project" value="TreeGrafter"/>
</dbReference>
<dbReference type="EC" id="3.1.3.48" evidence="2"/>
<dbReference type="SUPFAM" id="SSF52799">
    <property type="entry name" value="(Phosphotyrosine protein) phosphatases II"/>
    <property type="match status" value="1"/>
</dbReference>
<dbReference type="GO" id="GO:0005737">
    <property type="term" value="C:cytoplasm"/>
    <property type="evidence" value="ECO:0007669"/>
    <property type="project" value="TreeGrafter"/>
</dbReference>
<dbReference type="SMART" id="SM00195">
    <property type="entry name" value="DSPc"/>
    <property type="match status" value="1"/>
</dbReference>
<dbReference type="GO" id="GO:0008330">
    <property type="term" value="F:protein tyrosine/threonine phosphatase activity"/>
    <property type="evidence" value="ECO:0007669"/>
    <property type="project" value="TreeGrafter"/>
</dbReference>
<evidence type="ECO:0000259" key="6">
    <source>
        <dbReference type="PROSITE" id="PS50056"/>
    </source>
</evidence>
<dbReference type="PANTHER" id="PTHR10159">
    <property type="entry name" value="DUAL SPECIFICITY PROTEIN PHOSPHATASE"/>
    <property type="match status" value="1"/>
</dbReference>
<feature type="domain" description="Tyrosine-protein phosphatase" evidence="5">
    <location>
        <begin position="3"/>
        <end position="152"/>
    </location>
</feature>
<organism evidence="7 8">
    <name type="scientific">Amniculicola lignicola CBS 123094</name>
    <dbReference type="NCBI Taxonomy" id="1392246"/>
    <lineage>
        <taxon>Eukaryota</taxon>
        <taxon>Fungi</taxon>
        <taxon>Dikarya</taxon>
        <taxon>Ascomycota</taxon>
        <taxon>Pezizomycotina</taxon>
        <taxon>Dothideomycetes</taxon>
        <taxon>Pleosporomycetidae</taxon>
        <taxon>Pleosporales</taxon>
        <taxon>Amniculicolaceae</taxon>
        <taxon>Amniculicola</taxon>
    </lineage>
</organism>
<dbReference type="InterPro" id="IPR020422">
    <property type="entry name" value="TYR_PHOSPHATASE_DUAL_dom"/>
</dbReference>